<dbReference type="RefSeq" id="WP_151535889.1">
    <property type="nucleotide sequence ID" value="NZ_WBOS01000008.1"/>
</dbReference>
<keyword evidence="3" id="KW-1185">Reference proteome</keyword>
<organism evidence="2 3">
    <name type="scientific">Cytobacillus depressus</name>
    <dbReference type="NCBI Taxonomy" id="1602942"/>
    <lineage>
        <taxon>Bacteria</taxon>
        <taxon>Bacillati</taxon>
        <taxon>Bacillota</taxon>
        <taxon>Bacilli</taxon>
        <taxon>Bacillales</taxon>
        <taxon>Bacillaceae</taxon>
        <taxon>Cytobacillus</taxon>
    </lineage>
</organism>
<comment type="caution">
    <text evidence="2">The sequence shown here is derived from an EMBL/GenBank/DDBJ whole genome shotgun (WGS) entry which is preliminary data.</text>
</comment>
<feature type="domain" description="General stress protein 17M-like" evidence="1">
    <location>
        <begin position="6"/>
        <end position="101"/>
    </location>
</feature>
<reference evidence="2 3" key="1">
    <citation type="journal article" date="2016" name="Antonie Van Leeuwenhoek">
        <title>Bacillus depressus sp. nov., isolated from soil of a sunflower field.</title>
        <authorList>
            <person name="Wei X."/>
            <person name="Xin D."/>
            <person name="Xin Y."/>
            <person name="Zhang H."/>
            <person name="Wang T."/>
            <person name="Zhang J."/>
        </authorList>
    </citation>
    <scope>NUCLEOTIDE SEQUENCE [LARGE SCALE GENOMIC DNA]</scope>
    <source>
        <strain evidence="2 3">BZ1</strain>
    </source>
</reference>
<evidence type="ECO:0000313" key="3">
    <source>
        <dbReference type="Proteomes" id="UP000481030"/>
    </source>
</evidence>
<gene>
    <name evidence="2" type="ORF">F7731_16450</name>
</gene>
<dbReference type="EMBL" id="WBOS01000008">
    <property type="protein sequence ID" value="KAB2333128.1"/>
    <property type="molecule type" value="Genomic_DNA"/>
</dbReference>
<dbReference type="Proteomes" id="UP000481030">
    <property type="component" value="Unassembled WGS sequence"/>
</dbReference>
<dbReference type="InterPro" id="IPR025889">
    <property type="entry name" value="GSP17M-like_dom"/>
</dbReference>
<evidence type="ECO:0000313" key="2">
    <source>
        <dbReference type="EMBL" id="KAB2333128.1"/>
    </source>
</evidence>
<name>A0A6L3V4B8_9BACI</name>
<protein>
    <submittedName>
        <fullName evidence="2">General stress protein</fullName>
    </submittedName>
</protein>
<evidence type="ECO:0000259" key="1">
    <source>
        <dbReference type="Pfam" id="PF11181"/>
    </source>
</evidence>
<sequence length="117" mass="12925">MNTRLIVRECDNAVQVLNEVKAFESSGVQSDDMYVLAHEKGRTNEIASQLGVNTIGLKEEGIGTALKSFFESTGNTLRNKMQEMGLSKEEADVYEMKLDRGKILLFVENHGTIGSTP</sequence>
<dbReference type="Pfam" id="PF11181">
    <property type="entry name" value="YflT"/>
    <property type="match status" value="1"/>
</dbReference>
<dbReference type="AlphaFoldDB" id="A0A6L3V4B8"/>
<accession>A0A6L3V4B8</accession>
<dbReference type="OrthoDB" id="2353304at2"/>
<proteinExistence type="predicted"/>